<evidence type="ECO:0008006" key="4">
    <source>
        <dbReference type="Google" id="ProtNLM"/>
    </source>
</evidence>
<feature type="region of interest" description="Disordered" evidence="1">
    <location>
        <begin position="67"/>
        <end position="98"/>
    </location>
</feature>
<evidence type="ECO:0000313" key="2">
    <source>
        <dbReference type="EMBL" id="KAJ5143658.1"/>
    </source>
</evidence>
<dbReference type="GeneID" id="81402359"/>
<keyword evidence="3" id="KW-1185">Reference proteome</keyword>
<proteinExistence type="predicted"/>
<reference evidence="2" key="1">
    <citation type="submission" date="2022-11" db="EMBL/GenBank/DDBJ databases">
        <authorList>
            <person name="Petersen C."/>
        </authorList>
    </citation>
    <scope>NUCLEOTIDE SEQUENCE</scope>
    <source>
        <strain evidence="2">IBT 22155</strain>
    </source>
</reference>
<reference evidence="2" key="2">
    <citation type="journal article" date="2023" name="IMA Fungus">
        <title>Comparative genomic study of the Penicillium genus elucidates a diverse pangenome and 15 lateral gene transfer events.</title>
        <authorList>
            <person name="Petersen C."/>
            <person name="Sorensen T."/>
            <person name="Nielsen M.R."/>
            <person name="Sondergaard T.E."/>
            <person name="Sorensen J.L."/>
            <person name="Fitzpatrick D.A."/>
            <person name="Frisvad J.C."/>
            <person name="Nielsen K.L."/>
        </authorList>
    </citation>
    <scope>NUCLEOTIDE SEQUENCE</scope>
    <source>
        <strain evidence="2">IBT 22155</strain>
    </source>
</reference>
<sequence length="98" mass="10832">MGEDAKPIFHEHEQRIGYADDLNTFKIAGTLEEPTRLAAEGVRRVTGWGARNKIVFAPEKFGIMHFSRRRGQDAPLSRDRGRSHYPPATGAGQRAGSG</sequence>
<feature type="compositionally biased region" description="Basic and acidic residues" evidence="1">
    <location>
        <begin position="70"/>
        <end position="82"/>
    </location>
</feature>
<dbReference type="RefSeq" id="XP_056525302.1">
    <property type="nucleotide sequence ID" value="XM_056663189.1"/>
</dbReference>
<organism evidence="2 3">
    <name type="scientific">Penicillium bovifimosum</name>
    <dbReference type="NCBI Taxonomy" id="126998"/>
    <lineage>
        <taxon>Eukaryota</taxon>
        <taxon>Fungi</taxon>
        <taxon>Dikarya</taxon>
        <taxon>Ascomycota</taxon>
        <taxon>Pezizomycotina</taxon>
        <taxon>Eurotiomycetes</taxon>
        <taxon>Eurotiomycetidae</taxon>
        <taxon>Eurotiales</taxon>
        <taxon>Aspergillaceae</taxon>
        <taxon>Penicillium</taxon>
    </lineage>
</organism>
<dbReference type="OrthoDB" id="4357294at2759"/>
<gene>
    <name evidence="2" type="ORF">N7515_002445</name>
</gene>
<dbReference type="Proteomes" id="UP001149079">
    <property type="component" value="Unassembled WGS sequence"/>
</dbReference>
<accession>A0A9W9L990</accession>
<evidence type="ECO:0000256" key="1">
    <source>
        <dbReference type="SAM" id="MobiDB-lite"/>
    </source>
</evidence>
<comment type="caution">
    <text evidence="2">The sequence shown here is derived from an EMBL/GenBank/DDBJ whole genome shotgun (WGS) entry which is preliminary data.</text>
</comment>
<dbReference type="EMBL" id="JAPQKL010000002">
    <property type="protein sequence ID" value="KAJ5143658.1"/>
    <property type="molecule type" value="Genomic_DNA"/>
</dbReference>
<dbReference type="AlphaFoldDB" id="A0A9W9L990"/>
<protein>
    <recommendedName>
        <fullName evidence="4">Reverse transcriptase domain-containing protein</fullName>
    </recommendedName>
</protein>
<name>A0A9W9L990_9EURO</name>
<evidence type="ECO:0000313" key="3">
    <source>
        <dbReference type="Proteomes" id="UP001149079"/>
    </source>
</evidence>